<comment type="caution">
    <text evidence="1">The sequence shown here is derived from an EMBL/GenBank/DDBJ whole genome shotgun (WGS) entry which is preliminary data.</text>
</comment>
<evidence type="ECO:0000313" key="2">
    <source>
        <dbReference type="Proteomes" id="UP000076925"/>
    </source>
</evidence>
<keyword evidence="2" id="KW-1185">Reference proteome</keyword>
<dbReference type="STRING" id="128403.WA1_32290"/>
<organism evidence="1 2">
    <name type="scientific">Scytonema hofmannii PCC 7110</name>
    <dbReference type="NCBI Taxonomy" id="128403"/>
    <lineage>
        <taxon>Bacteria</taxon>
        <taxon>Bacillati</taxon>
        <taxon>Cyanobacteriota</taxon>
        <taxon>Cyanophyceae</taxon>
        <taxon>Nostocales</taxon>
        <taxon>Scytonemataceae</taxon>
        <taxon>Scytonema</taxon>
    </lineage>
</organism>
<evidence type="ECO:0000313" key="1">
    <source>
        <dbReference type="EMBL" id="KYC39408.1"/>
    </source>
</evidence>
<dbReference type="AlphaFoldDB" id="A0A139X3Z6"/>
<dbReference type="RefSeq" id="WP_066613090.1">
    <property type="nucleotide sequence ID" value="NZ_KQ976354.1"/>
</dbReference>
<dbReference type="Proteomes" id="UP000076925">
    <property type="component" value="Unassembled WGS sequence"/>
</dbReference>
<gene>
    <name evidence="1" type="ORF">WA1_32290</name>
</gene>
<sequence length="320" mass="36431">MTRFLHDQFAKDYLEKLLQPYGEVKSSKKVSSEIREIDLLFAPTPTTAQLETLGLLGRIAAIPAILEPFRNAAPVEDICDCLLKLLQIRGELRREAKRNNTSARQNSALPKLWILTPTASRKLLLGFGATQAEDWTSGVYFTPDTYRMAIIAIHQLPPTPETLWLRMLGRGRVQSRAIDELEALPITHPFRQATLELLYTLRQNLASQTISEPEDRELIMRLAPLYQQERELAKQEGQIEGRLEGRLEGQIEGRLEGRLEGQIEERRQVVENLLRVRFGSLDAELSTIIESILTLSPEEFMPLLVQLSRPELIARFGNNQ</sequence>
<dbReference type="OrthoDB" id="509960at2"/>
<protein>
    <recommendedName>
        <fullName evidence="3">Flagellar assembly protein H</fullName>
    </recommendedName>
</protein>
<proteinExistence type="predicted"/>
<dbReference type="EMBL" id="ANNX02000035">
    <property type="protein sequence ID" value="KYC39408.1"/>
    <property type="molecule type" value="Genomic_DNA"/>
</dbReference>
<evidence type="ECO:0008006" key="3">
    <source>
        <dbReference type="Google" id="ProtNLM"/>
    </source>
</evidence>
<name>A0A139X3Z6_9CYAN</name>
<accession>A0A139X3Z6</accession>
<reference evidence="1 2" key="1">
    <citation type="journal article" date="2013" name="Genome Biol. Evol.">
        <title>Genomes of Stigonematalean cyanobacteria (subsection V) and the evolution of oxygenic photosynthesis from prokaryotes to plastids.</title>
        <authorList>
            <person name="Dagan T."/>
            <person name="Roettger M."/>
            <person name="Stucken K."/>
            <person name="Landan G."/>
            <person name="Koch R."/>
            <person name="Major P."/>
            <person name="Gould S.B."/>
            <person name="Goremykin V.V."/>
            <person name="Rippka R."/>
            <person name="Tandeau de Marsac N."/>
            <person name="Gugger M."/>
            <person name="Lockhart P.J."/>
            <person name="Allen J.F."/>
            <person name="Brune I."/>
            <person name="Maus I."/>
            <person name="Puhler A."/>
            <person name="Martin W.F."/>
        </authorList>
    </citation>
    <scope>NUCLEOTIDE SEQUENCE [LARGE SCALE GENOMIC DNA]</scope>
    <source>
        <strain evidence="1 2">PCC 7110</strain>
    </source>
</reference>